<evidence type="ECO:0008006" key="3">
    <source>
        <dbReference type="Google" id="ProtNLM"/>
    </source>
</evidence>
<accession>A0A7W5CFX9</accession>
<dbReference type="AlphaFoldDB" id="A0A7W5CFX9"/>
<dbReference type="RefSeq" id="WP_183418403.1">
    <property type="nucleotide sequence ID" value="NZ_JACHXY010000001.1"/>
</dbReference>
<name>A0A7W5CFX9_9MICO</name>
<reference evidence="1 2" key="1">
    <citation type="submission" date="2020-08" db="EMBL/GenBank/DDBJ databases">
        <title>Genomic Encyclopedia of Type Strains, Phase III (KMG-III): the genomes of soil and plant-associated and newly described type strains.</title>
        <authorList>
            <person name="Whitman W."/>
        </authorList>
    </citation>
    <scope>NUCLEOTIDE SEQUENCE [LARGE SCALE GENOMIC DNA]</scope>
    <source>
        <strain evidence="1 2">CECT 8356</strain>
    </source>
</reference>
<dbReference type="Proteomes" id="UP000543579">
    <property type="component" value="Unassembled WGS sequence"/>
</dbReference>
<evidence type="ECO:0000313" key="1">
    <source>
        <dbReference type="EMBL" id="MBB3156907.1"/>
    </source>
</evidence>
<organism evidence="1 2">
    <name type="scientific">Microbacterium proteolyticum</name>
    <dbReference type="NCBI Taxonomy" id="1572644"/>
    <lineage>
        <taxon>Bacteria</taxon>
        <taxon>Bacillati</taxon>
        <taxon>Actinomycetota</taxon>
        <taxon>Actinomycetes</taxon>
        <taxon>Micrococcales</taxon>
        <taxon>Microbacteriaceae</taxon>
        <taxon>Microbacterium</taxon>
    </lineage>
</organism>
<gene>
    <name evidence="1" type="ORF">FHS07_000591</name>
</gene>
<dbReference type="EMBL" id="JACHXY010000001">
    <property type="protein sequence ID" value="MBB3156907.1"/>
    <property type="molecule type" value="Genomic_DNA"/>
</dbReference>
<evidence type="ECO:0000313" key="2">
    <source>
        <dbReference type="Proteomes" id="UP000543579"/>
    </source>
</evidence>
<proteinExistence type="predicted"/>
<protein>
    <recommendedName>
        <fullName evidence="3">YokE-like PH domain-containing protein</fullName>
    </recommendedName>
</protein>
<sequence>MSREEHAREGAQAAISDDDIVDVAVVMPRGSTKAGVLGAAVGVGFGGGNQMAWGVAGSMIGQRAHSASHGSYPSIVLALSSTKLYVLGRRSTGLVGGWKDLQPVAHIDRDRLAVERRHSGTVRVIELTDTTTGTTLEFEALNIGGLGLDDLLADLEG</sequence>
<comment type="caution">
    <text evidence="1">The sequence shown here is derived from an EMBL/GenBank/DDBJ whole genome shotgun (WGS) entry which is preliminary data.</text>
</comment>